<protein>
    <submittedName>
        <fullName evidence="1">Uncharacterized protein</fullName>
    </submittedName>
</protein>
<dbReference type="EMBL" id="MU393425">
    <property type="protein sequence ID" value="KAI4870262.1"/>
    <property type="molecule type" value="Genomic_DNA"/>
</dbReference>
<proteinExistence type="predicted"/>
<evidence type="ECO:0000313" key="1">
    <source>
        <dbReference type="EMBL" id="KAI4870262.1"/>
    </source>
</evidence>
<organism evidence="1 2">
    <name type="scientific">Hypoxylon rubiginosum</name>
    <dbReference type="NCBI Taxonomy" id="110542"/>
    <lineage>
        <taxon>Eukaryota</taxon>
        <taxon>Fungi</taxon>
        <taxon>Dikarya</taxon>
        <taxon>Ascomycota</taxon>
        <taxon>Pezizomycotina</taxon>
        <taxon>Sordariomycetes</taxon>
        <taxon>Xylariomycetidae</taxon>
        <taxon>Xylariales</taxon>
        <taxon>Hypoxylaceae</taxon>
        <taxon>Hypoxylon</taxon>
    </lineage>
</organism>
<sequence>MRRRAHHQLDERLPRLADCKPPQPAILNGGWLASSLCAAVVLTLRTRRRRFSRPRTCVRRGSRLRLSIAYLLLLLLLLLRAGRRAVDPGIIIWKPNQPPPTRVPLLPLRSSGSSSSSGRVLEGEEAPTEAEEVGLEVVVRNLAHGRGRGVSSWPQNRPTVASP</sequence>
<name>A0ACB9ZEU8_9PEZI</name>
<keyword evidence="2" id="KW-1185">Reference proteome</keyword>
<evidence type="ECO:0000313" key="2">
    <source>
        <dbReference type="Proteomes" id="UP001497700"/>
    </source>
</evidence>
<accession>A0ACB9ZEU8</accession>
<dbReference type="Proteomes" id="UP001497700">
    <property type="component" value="Unassembled WGS sequence"/>
</dbReference>
<comment type="caution">
    <text evidence="1">The sequence shown here is derived from an EMBL/GenBank/DDBJ whole genome shotgun (WGS) entry which is preliminary data.</text>
</comment>
<gene>
    <name evidence="1" type="ORF">F4820DRAFT_404494</name>
</gene>
<reference evidence="1 2" key="1">
    <citation type="journal article" date="2022" name="New Phytol.">
        <title>Ecological generalism drives hyperdiversity of secondary metabolite gene clusters in xylarialean endophytes.</title>
        <authorList>
            <person name="Franco M.E.E."/>
            <person name="Wisecaver J.H."/>
            <person name="Arnold A.E."/>
            <person name="Ju Y.M."/>
            <person name="Slot J.C."/>
            <person name="Ahrendt S."/>
            <person name="Moore L.P."/>
            <person name="Eastman K.E."/>
            <person name="Scott K."/>
            <person name="Konkel Z."/>
            <person name="Mondo S.J."/>
            <person name="Kuo A."/>
            <person name="Hayes R.D."/>
            <person name="Haridas S."/>
            <person name="Andreopoulos B."/>
            <person name="Riley R."/>
            <person name="LaButti K."/>
            <person name="Pangilinan J."/>
            <person name="Lipzen A."/>
            <person name="Amirebrahimi M."/>
            <person name="Yan J."/>
            <person name="Adam C."/>
            <person name="Keymanesh K."/>
            <person name="Ng V."/>
            <person name="Louie K."/>
            <person name="Northen T."/>
            <person name="Drula E."/>
            <person name="Henrissat B."/>
            <person name="Hsieh H.M."/>
            <person name="Youens-Clark K."/>
            <person name="Lutzoni F."/>
            <person name="Miadlikowska J."/>
            <person name="Eastwood D.C."/>
            <person name="Hamelin R.C."/>
            <person name="Grigoriev I.V."/>
            <person name="U'Ren J.M."/>
        </authorList>
    </citation>
    <scope>NUCLEOTIDE SEQUENCE [LARGE SCALE GENOMIC DNA]</scope>
    <source>
        <strain evidence="1 2">CBS 119005</strain>
    </source>
</reference>